<dbReference type="RefSeq" id="WP_177194651.1">
    <property type="nucleotide sequence ID" value="NZ_FONT01000001.1"/>
</dbReference>
<organism evidence="1 2">
    <name type="scientific">Alteribacillus iranensis</name>
    <dbReference type="NCBI Taxonomy" id="930128"/>
    <lineage>
        <taxon>Bacteria</taxon>
        <taxon>Bacillati</taxon>
        <taxon>Bacillota</taxon>
        <taxon>Bacilli</taxon>
        <taxon>Bacillales</taxon>
        <taxon>Bacillaceae</taxon>
        <taxon>Alteribacillus</taxon>
    </lineage>
</organism>
<reference evidence="1 2" key="1">
    <citation type="submission" date="2016-10" db="EMBL/GenBank/DDBJ databases">
        <authorList>
            <person name="de Groot N.N."/>
        </authorList>
    </citation>
    <scope>NUCLEOTIDE SEQUENCE [LARGE SCALE GENOMIC DNA]</scope>
    <source>
        <strain evidence="1 2">DSM 23995</strain>
    </source>
</reference>
<protein>
    <submittedName>
        <fullName evidence="1">Uncharacterized protein</fullName>
    </submittedName>
</protein>
<dbReference type="EMBL" id="FONT01000001">
    <property type="protein sequence ID" value="SFE33437.1"/>
    <property type="molecule type" value="Genomic_DNA"/>
</dbReference>
<evidence type="ECO:0000313" key="1">
    <source>
        <dbReference type="EMBL" id="SFE33437.1"/>
    </source>
</evidence>
<name>A0A1I1ZNZ0_9BACI</name>
<accession>A0A1I1ZNZ0</accession>
<dbReference type="Proteomes" id="UP000199516">
    <property type="component" value="Unassembled WGS sequence"/>
</dbReference>
<sequence>MAAETTRYRVIVRCPKCGEKYILRGRTNEKGELETGFKRCVCGNESTLNIDSTPE</sequence>
<proteinExistence type="predicted"/>
<evidence type="ECO:0000313" key="2">
    <source>
        <dbReference type="Proteomes" id="UP000199516"/>
    </source>
</evidence>
<dbReference type="STRING" id="930128.SAMN05192532_101360"/>
<dbReference type="AlphaFoldDB" id="A0A1I1ZNZ0"/>
<keyword evidence="2" id="KW-1185">Reference proteome</keyword>
<gene>
    <name evidence="1" type="ORF">SAMN05192532_101360</name>
</gene>